<accession>A0ABP0EI71</accession>
<gene>
    <name evidence="1" type="ORF">CAAN4_G14180</name>
</gene>
<keyword evidence="2" id="KW-1185">Reference proteome</keyword>
<evidence type="ECO:0000313" key="2">
    <source>
        <dbReference type="Proteomes" id="UP001497600"/>
    </source>
</evidence>
<dbReference type="EMBL" id="OZ004259">
    <property type="protein sequence ID" value="CAK7918643.1"/>
    <property type="molecule type" value="Genomic_DNA"/>
</dbReference>
<dbReference type="Proteomes" id="UP001497600">
    <property type="component" value="Chromosome G"/>
</dbReference>
<name>A0ABP0EI71_9ASCO</name>
<dbReference type="PANTHER" id="PTHR10983">
    <property type="entry name" value="1-ACYLGLYCEROL-3-PHOSPHATE ACYLTRANSFERASE-RELATED"/>
    <property type="match status" value="1"/>
</dbReference>
<protein>
    <submittedName>
        <fullName evidence="1">Uncharacterized protein</fullName>
    </submittedName>
</protein>
<sequence>MLPRVNFFTWISLWRVPTIRVMINLARSDENWELEDSLCKLMFKPILESNHPEWIALFPEVNICTQEINLLHNMQSQKYFLPVFENVLYPRFSGFYNVIFTLQSSPRTFTRLYDVTVWYTREKKMGSDELIDLKEQFRPPTLLECFASKSKITVQIHVKSKLLSSIPVKRSKIEKWLEKSWVDKDQRLSNEKLHKISESMNKEFQHKDHVSIVTPLE</sequence>
<dbReference type="PANTHER" id="PTHR10983:SF70">
    <property type="entry name" value="PROTEIN MUM3"/>
    <property type="match status" value="1"/>
</dbReference>
<organism evidence="1 2">
    <name type="scientific">[Candida] anglica</name>
    <dbReference type="NCBI Taxonomy" id="148631"/>
    <lineage>
        <taxon>Eukaryota</taxon>
        <taxon>Fungi</taxon>
        <taxon>Dikarya</taxon>
        <taxon>Ascomycota</taxon>
        <taxon>Saccharomycotina</taxon>
        <taxon>Pichiomycetes</taxon>
        <taxon>Debaryomycetaceae</taxon>
        <taxon>Kurtzmaniella</taxon>
    </lineage>
</organism>
<proteinExistence type="predicted"/>
<reference evidence="1 2" key="1">
    <citation type="submission" date="2024-01" db="EMBL/GenBank/DDBJ databases">
        <authorList>
            <consortium name="Genoscope - CEA"/>
            <person name="William W."/>
        </authorList>
    </citation>
    <scope>NUCLEOTIDE SEQUENCE [LARGE SCALE GENOMIC DNA]</scope>
    <source>
        <strain evidence="1 2">29B2s-10</strain>
    </source>
</reference>
<evidence type="ECO:0000313" key="1">
    <source>
        <dbReference type="EMBL" id="CAK7918643.1"/>
    </source>
</evidence>